<dbReference type="PANTHER" id="PTHR31605:SF0">
    <property type="entry name" value="GLYCEROL-3-PHOSPHATE O-ACYLTRANSFERASE 1"/>
    <property type="match status" value="1"/>
</dbReference>
<reference evidence="3" key="1">
    <citation type="submission" date="2020-02" db="EMBL/GenBank/DDBJ databases">
        <authorList>
            <person name="Meier V. D."/>
        </authorList>
    </citation>
    <scope>NUCLEOTIDE SEQUENCE</scope>
    <source>
        <strain evidence="3">AVDCRST_MAG68</strain>
    </source>
</reference>
<dbReference type="InterPro" id="IPR002123">
    <property type="entry name" value="Plipid/glycerol_acylTrfase"/>
</dbReference>
<keyword evidence="1" id="KW-0812">Transmembrane</keyword>
<dbReference type="SUPFAM" id="SSF69593">
    <property type="entry name" value="Glycerol-3-phosphate (1)-acyltransferase"/>
    <property type="match status" value="1"/>
</dbReference>
<dbReference type="EC" id="2.3.1.51" evidence="3"/>
<sequence>MWLLPVFSPLSRFALRVFYRLGVTGERVPQRGPVLLVANHPNSLLDPAAVVAVAGRPVRFLAKAPLFSHGAVGWLVRGSGAIPVYRRQDGPAAAGANDDTFRAVQDALAAGAAVGIFPEGISHTSPALAPLKTGAARIALGAAARTGGAFPVVPVGLVFRDKEAFRSEGMAVVGEPVAWDDLAARGEGDRGAVQELTARIAEALERVTINLERWEDAPLLETAEAIYSVEIGADPVPAARVRRMREAAAALARLRQDERGPWRSLAREVAGHARALRVLGMTPEQLKGGNRTALAAGWLARQAAFFALGVPVAALGTVIFFIPYRLTRPAAGLTHATPDMRATTKLLIGSVLHLLWIAALAALVGWRFGPLAGLAALLALPAMGIVTLHVRDRWRRATGEARRFILRARRRATIEELRTRQRELAARLHAITTVAR</sequence>
<keyword evidence="3" id="KW-0012">Acyltransferase</keyword>
<keyword evidence="3" id="KW-0808">Transferase</keyword>
<evidence type="ECO:0000256" key="1">
    <source>
        <dbReference type="SAM" id="Phobius"/>
    </source>
</evidence>
<evidence type="ECO:0000259" key="2">
    <source>
        <dbReference type="SMART" id="SM00563"/>
    </source>
</evidence>
<accession>A0A6J4MCR0</accession>
<feature type="transmembrane region" description="Helical" evidence="1">
    <location>
        <begin position="346"/>
        <end position="366"/>
    </location>
</feature>
<dbReference type="GO" id="GO:0004366">
    <property type="term" value="F:glycerol-3-phosphate O-acyltransferase activity"/>
    <property type="evidence" value="ECO:0007669"/>
    <property type="project" value="TreeGrafter"/>
</dbReference>
<feature type="transmembrane region" description="Helical" evidence="1">
    <location>
        <begin position="372"/>
        <end position="390"/>
    </location>
</feature>
<dbReference type="Pfam" id="PF01553">
    <property type="entry name" value="Acyltransferase"/>
    <property type="match status" value="1"/>
</dbReference>
<keyword evidence="1" id="KW-0472">Membrane</keyword>
<dbReference type="GO" id="GO:0016287">
    <property type="term" value="F:glycerone-phosphate O-acyltransferase activity"/>
    <property type="evidence" value="ECO:0007669"/>
    <property type="project" value="TreeGrafter"/>
</dbReference>
<feature type="domain" description="Phospholipid/glycerol acyltransferase" evidence="2">
    <location>
        <begin position="34"/>
        <end position="160"/>
    </location>
</feature>
<feature type="transmembrane region" description="Helical" evidence="1">
    <location>
        <begin position="303"/>
        <end position="326"/>
    </location>
</feature>
<dbReference type="EMBL" id="CADCTW010000187">
    <property type="protein sequence ID" value="CAA9355937.1"/>
    <property type="molecule type" value="Genomic_DNA"/>
</dbReference>
<gene>
    <name evidence="3" type="ORF">AVDCRST_MAG68-4423</name>
</gene>
<name>A0A6J4MCR0_9BACT</name>
<dbReference type="GO" id="GO:0003841">
    <property type="term" value="F:1-acylglycerol-3-phosphate O-acyltransferase activity"/>
    <property type="evidence" value="ECO:0007669"/>
    <property type="project" value="UniProtKB-EC"/>
</dbReference>
<dbReference type="AlphaFoldDB" id="A0A6J4MCR0"/>
<proteinExistence type="predicted"/>
<dbReference type="GO" id="GO:0008654">
    <property type="term" value="P:phospholipid biosynthetic process"/>
    <property type="evidence" value="ECO:0007669"/>
    <property type="project" value="TreeGrafter"/>
</dbReference>
<protein>
    <submittedName>
        <fullName evidence="3">1-acyl-sn-glycerol-3-phosphate acyltransferase</fullName>
        <ecNumber evidence="3">2.3.1.51</ecNumber>
    </submittedName>
</protein>
<dbReference type="SMART" id="SM00563">
    <property type="entry name" value="PlsC"/>
    <property type="match status" value="1"/>
</dbReference>
<dbReference type="InterPro" id="IPR052744">
    <property type="entry name" value="GPAT/DAPAT"/>
</dbReference>
<organism evidence="3">
    <name type="scientific">uncultured Gemmatimonadota bacterium</name>
    <dbReference type="NCBI Taxonomy" id="203437"/>
    <lineage>
        <taxon>Bacteria</taxon>
        <taxon>Pseudomonadati</taxon>
        <taxon>Gemmatimonadota</taxon>
        <taxon>environmental samples</taxon>
    </lineage>
</organism>
<dbReference type="PANTHER" id="PTHR31605">
    <property type="entry name" value="GLYCEROL-3-PHOSPHATE O-ACYLTRANSFERASE 1"/>
    <property type="match status" value="1"/>
</dbReference>
<evidence type="ECO:0000313" key="3">
    <source>
        <dbReference type="EMBL" id="CAA9355937.1"/>
    </source>
</evidence>
<keyword evidence="1" id="KW-1133">Transmembrane helix</keyword>